<evidence type="ECO:0000313" key="1">
    <source>
        <dbReference type="EMBL" id="KAK8232467.1"/>
    </source>
</evidence>
<name>A0ABR1YKZ6_9PEZI</name>
<dbReference type="Proteomes" id="UP001492380">
    <property type="component" value="Unassembled WGS sequence"/>
</dbReference>
<keyword evidence="2" id="KW-1185">Reference proteome</keyword>
<dbReference type="EMBL" id="JBBWRZ010000007">
    <property type="protein sequence ID" value="KAK8232467.1"/>
    <property type="molecule type" value="Genomic_DNA"/>
</dbReference>
<reference evidence="1 2" key="1">
    <citation type="submission" date="2024-04" db="EMBL/GenBank/DDBJ databases">
        <title>Phyllosticta paracitricarpa is synonymous to the EU quarantine fungus P. citricarpa based on phylogenomic analyses.</title>
        <authorList>
            <consortium name="Lawrence Berkeley National Laboratory"/>
            <person name="Van Ingen-Buijs V.A."/>
            <person name="Van Westerhoven A.C."/>
            <person name="Haridas S."/>
            <person name="Skiadas P."/>
            <person name="Martin F."/>
            <person name="Groenewald J.Z."/>
            <person name="Crous P.W."/>
            <person name="Seidl M.F."/>
        </authorList>
    </citation>
    <scope>NUCLEOTIDE SEQUENCE [LARGE SCALE GENOMIC DNA]</scope>
    <source>
        <strain evidence="1 2">CBS 123374</strain>
    </source>
</reference>
<proteinExistence type="predicted"/>
<accession>A0ABR1YKZ6</accession>
<sequence length="230" mass="24943">MYMRYQPLPLQPLSYNNPTVIQSYIIVPQFQIPFLPLASSSPNSDSANSLSGQQHGSDLPNFRACAMQSPPLLRAQLLIRAATLTVEQRRCSMETQVRAALDSGWRSARTGRRVTDGVPLLSPTIWAGREMSSPCASRLEIFVSAAAVLAGETQRLCCLMTRRKCARALPNGAAAAASKQCSRRPLAAASSDGGGGGWPLHVTKARYMYLPKNTMYSRQAGRQASKSGNQ</sequence>
<evidence type="ECO:0000313" key="2">
    <source>
        <dbReference type="Proteomes" id="UP001492380"/>
    </source>
</evidence>
<protein>
    <submittedName>
        <fullName evidence="1">Uncharacterized protein</fullName>
    </submittedName>
</protein>
<gene>
    <name evidence="1" type="ORF">HDK90DRAFT_311559</name>
</gene>
<comment type="caution">
    <text evidence="1">The sequence shown here is derived from an EMBL/GenBank/DDBJ whole genome shotgun (WGS) entry which is preliminary data.</text>
</comment>
<organism evidence="1 2">
    <name type="scientific">Phyllosticta capitalensis</name>
    <dbReference type="NCBI Taxonomy" id="121624"/>
    <lineage>
        <taxon>Eukaryota</taxon>
        <taxon>Fungi</taxon>
        <taxon>Dikarya</taxon>
        <taxon>Ascomycota</taxon>
        <taxon>Pezizomycotina</taxon>
        <taxon>Dothideomycetes</taxon>
        <taxon>Dothideomycetes incertae sedis</taxon>
        <taxon>Botryosphaeriales</taxon>
        <taxon>Phyllostictaceae</taxon>
        <taxon>Phyllosticta</taxon>
    </lineage>
</organism>